<evidence type="ECO:0000256" key="1">
    <source>
        <dbReference type="ARBA" id="ARBA00022729"/>
    </source>
</evidence>
<keyword evidence="1" id="KW-0732">Signal</keyword>
<proteinExistence type="predicted"/>
<keyword evidence="3" id="KW-0812">Transmembrane</keyword>
<dbReference type="InterPro" id="IPR003715">
    <property type="entry name" value="Poly_export_N"/>
</dbReference>
<keyword evidence="3" id="KW-1133">Transmembrane helix</keyword>
<feature type="domain" description="Polysaccharide export protein N-terminal" evidence="4">
    <location>
        <begin position="175"/>
        <end position="224"/>
    </location>
</feature>
<comment type="caution">
    <text evidence="5">The sequence shown here is derived from an EMBL/GenBank/DDBJ whole genome shotgun (WGS) entry which is preliminary data.</text>
</comment>
<evidence type="ECO:0000259" key="4">
    <source>
        <dbReference type="Pfam" id="PF02563"/>
    </source>
</evidence>
<dbReference type="Proteomes" id="UP000322791">
    <property type="component" value="Unassembled WGS sequence"/>
</dbReference>
<protein>
    <submittedName>
        <fullName evidence="5">Polysaccharide export protein EpsE</fullName>
    </submittedName>
</protein>
<dbReference type="AlphaFoldDB" id="A0A5D6VCY6"/>
<sequence>MRPGRSPQNPLILNPQPYSVTLKVFKKKFTVVRLPQRSDLFSSLAFSAYMRTSLPRLLCWLWLAPLALLASSCATSKTYTQNIMLRTENSTSVDTVRLRKALSQITSNYVIRPNDYIQVRVYTNKGERLVDPNGELRFGVPGNQSVATGSSQSGGGGAAATLRGGDLGSRPAGDSEFLVQSDGQAKLPLVGTVRLSGYTLLQADSLLQLQYNTYYKDAFVATRVTNSRIFVLGSPGGRVVPLYNDNMNLLEVLASVGGIDGTGGGGGGVRYGKAYNIRLIRGDLKNPMVQVIDLSTIDGMRRADLRMQPNDVVYIEPVRRPFREALADVAPILQVVTTVVTTVLLIIKL</sequence>
<feature type="transmembrane region" description="Helical" evidence="3">
    <location>
        <begin position="329"/>
        <end position="347"/>
    </location>
</feature>
<evidence type="ECO:0000256" key="2">
    <source>
        <dbReference type="SAM" id="MobiDB-lite"/>
    </source>
</evidence>
<dbReference type="EMBL" id="VTHL01000002">
    <property type="protein sequence ID" value="TYZ13376.1"/>
    <property type="molecule type" value="Genomic_DNA"/>
</dbReference>
<accession>A0A5D6VCY6</accession>
<name>A0A5D6VCY6_9BACT</name>
<evidence type="ECO:0000313" key="5">
    <source>
        <dbReference type="EMBL" id="TYZ13376.1"/>
    </source>
</evidence>
<dbReference type="PANTHER" id="PTHR33619">
    <property type="entry name" value="POLYSACCHARIDE EXPORT PROTEIN GFCE-RELATED"/>
    <property type="match status" value="1"/>
</dbReference>
<keyword evidence="6" id="KW-1185">Reference proteome</keyword>
<gene>
    <name evidence="5" type="ORF">FY528_02910</name>
</gene>
<dbReference type="Gene3D" id="3.10.560.10">
    <property type="entry name" value="Outer membrane lipoprotein wza domain like"/>
    <property type="match status" value="1"/>
</dbReference>
<dbReference type="InterPro" id="IPR049712">
    <property type="entry name" value="Poly_export"/>
</dbReference>
<keyword evidence="3" id="KW-0472">Membrane</keyword>
<evidence type="ECO:0000313" key="6">
    <source>
        <dbReference type="Proteomes" id="UP000322791"/>
    </source>
</evidence>
<dbReference type="Pfam" id="PF02563">
    <property type="entry name" value="Poly_export"/>
    <property type="match status" value="1"/>
</dbReference>
<dbReference type="PANTHER" id="PTHR33619:SF3">
    <property type="entry name" value="POLYSACCHARIDE EXPORT PROTEIN GFCE-RELATED"/>
    <property type="match status" value="1"/>
</dbReference>
<feature type="region of interest" description="Disordered" evidence="2">
    <location>
        <begin position="146"/>
        <end position="165"/>
    </location>
</feature>
<reference evidence="5 6" key="1">
    <citation type="submission" date="2019-08" db="EMBL/GenBank/DDBJ databases">
        <authorList>
            <person name="Seo M.-J."/>
        </authorList>
    </citation>
    <scope>NUCLEOTIDE SEQUENCE [LARGE SCALE GENOMIC DNA]</scope>
    <source>
        <strain evidence="5 6">KIGAM108</strain>
    </source>
</reference>
<evidence type="ECO:0000256" key="3">
    <source>
        <dbReference type="SAM" id="Phobius"/>
    </source>
</evidence>
<dbReference type="GO" id="GO:0015159">
    <property type="term" value="F:polysaccharide transmembrane transporter activity"/>
    <property type="evidence" value="ECO:0007669"/>
    <property type="project" value="InterPro"/>
</dbReference>
<organism evidence="5 6">
    <name type="scientific">Hymenobacter lutimineralis</name>
    <dbReference type="NCBI Taxonomy" id="2606448"/>
    <lineage>
        <taxon>Bacteria</taxon>
        <taxon>Pseudomonadati</taxon>
        <taxon>Bacteroidota</taxon>
        <taxon>Cytophagia</taxon>
        <taxon>Cytophagales</taxon>
        <taxon>Hymenobacteraceae</taxon>
        <taxon>Hymenobacter</taxon>
    </lineage>
</organism>